<dbReference type="PROSITE" id="PS51257">
    <property type="entry name" value="PROKAR_LIPOPROTEIN"/>
    <property type="match status" value="1"/>
</dbReference>
<keyword evidence="6" id="KW-1185">Reference proteome</keyword>
<feature type="region of interest" description="Disordered" evidence="1">
    <location>
        <begin position="38"/>
        <end position="82"/>
    </location>
</feature>
<dbReference type="EMBL" id="JAVDYD010000001">
    <property type="protein sequence ID" value="MDR7338978.1"/>
    <property type="molecule type" value="Genomic_DNA"/>
</dbReference>
<accession>A0A9X3SWZ7</accession>
<evidence type="ECO:0000256" key="2">
    <source>
        <dbReference type="SAM" id="SignalP"/>
    </source>
</evidence>
<feature type="chain" id="PRO_5040969248" description="DUF3558 domain-containing protein" evidence="2">
    <location>
        <begin position="23"/>
        <end position="240"/>
    </location>
</feature>
<name>A0A9X3SWZ7_9ACTN</name>
<reference evidence="4 6" key="2">
    <citation type="submission" date="2023-07" db="EMBL/GenBank/DDBJ databases">
        <title>Sequencing the genomes of 1000 actinobacteria strains.</title>
        <authorList>
            <person name="Klenk H.-P."/>
        </authorList>
    </citation>
    <scope>NUCLEOTIDE SEQUENCE [LARGE SCALE GENOMIC DNA]</scope>
    <source>
        <strain evidence="4 6">DSM 44724</strain>
    </source>
</reference>
<protein>
    <recommendedName>
        <fullName evidence="7">DUF3558 domain-containing protein</fullName>
    </recommendedName>
</protein>
<evidence type="ECO:0000256" key="1">
    <source>
        <dbReference type="SAM" id="MobiDB-lite"/>
    </source>
</evidence>
<feature type="compositionally biased region" description="Basic and acidic residues" evidence="1">
    <location>
        <begin position="55"/>
        <end position="64"/>
    </location>
</feature>
<evidence type="ECO:0000313" key="6">
    <source>
        <dbReference type="Proteomes" id="UP001183604"/>
    </source>
</evidence>
<dbReference type="EMBL" id="JAPZVQ010000009">
    <property type="protein sequence ID" value="MDA1386462.1"/>
    <property type="molecule type" value="Genomic_DNA"/>
</dbReference>
<dbReference type="AlphaFoldDB" id="A0A9X3SWZ7"/>
<proteinExistence type="predicted"/>
<keyword evidence="2" id="KW-0732">Signal</keyword>
<dbReference type="Proteomes" id="UP001145799">
    <property type="component" value="Unassembled WGS sequence"/>
</dbReference>
<dbReference type="Proteomes" id="UP001183604">
    <property type="component" value="Unassembled WGS sequence"/>
</dbReference>
<evidence type="ECO:0008006" key="7">
    <source>
        <dbReference type="Google" id="ProtNLM"/>
    </source>
</evidence>
<reference evidence="3" key="1">
    <citation type="submission" date="2022-12" db="EMBL/GenBank/DDBJ databases">
        <title>Gycomyces niveus sp.nov., a novel actinomycete isolated from soil in Shouguang.</title>
        <authorList>
            <person name="Yang X."/>
        </authorList>
    </citation>
    <scope>NUCLEOTIDE SEQUENCE</scope>
    <source>
        <strain evidence="3">DSM 44724</strain>
    </source>
</reference>
<evidence type="ECO:0000313" key="3">
    <source>
        <dbReference type="EMBL" id="MDA1386462.1"/>
    </source>
</evidence>
<evidence type="ECO:0000313" key="5">
    <source>
        <dbReference type="Proteomes" id="UP001145799"/>
    </source>
</evidence>
<feature type="signal peptide" evidence="2">
    <location>
        <begin position="1"/>
        <end position="22"/>
    </location>
</feature>
<evidence type="ECO:0000313" key="4">
    <source>
        <dbReference type="EMBL" id="MDR7338978.1"/>
    </source>
</evidence>
<organism evidence="3 5">
    <name type="scientific">Glycomyces lechevalierae</name>
    <dbReference type="NCBI Taxonomy" id="256034"/>
    <lineage>
        <taxon>Bacteria</taxon>
        <taxon>Bacillati</taxon>
        <taxon>Actinomycetota</taxon>
        <taxon>Actinomycetes</taxon>
        <taxon>Glycomycetales</taxon>
        <taxon>Glycomycetaceae</taxon>
        <taxon>Glycomyces</taxon>
    </lineage>
</organism>
<gene>
    <name evidence="4" type="ORF">J2S69_002697</name>
    <name evidence="3" type="ORF">O2L01_15805</name>
</gene>
<feature type="compositionally biased region" description="Polar residues" evidence="1">
    <location>
        <begin position="42"/>
        <end position="54"/>
    </location>
</feature>
<dbReference type="RefSeq" id="WP_270122929.1">
    <property type="nucleotide sequence ID" value="NZ_BAAAOM010000004.1"/>
</dbReference>
<sequence>MMNRSRTSFAHLSRIATTTGAAASMMLLVSLLTACTDPEQGSLESPSETEASQKSPDDDPKFVMEIDPDACPPAGALPGEYAAPEDIGYQEDFSTPNSYETLSCSYRGGVEILDGLDSIVLASGGTDVIITDGSPLIPLFQGTAVDFNQASGAEYFQEWDQVVQDVETDSSYFMEESSAIVFNFFANLDNLYVTASFVFVVPDELVLNSGNEVAKAEVKTAAYEILGALVPPVVDGLERE</sequence>
<comment type="caution">
    <text evidence="3">The sequence shown here is derived from an EMBL/GenBank/DDBJ whole genome shotgun (WGS) entry which is preliminary data.</text>
</comment>